<dbReference type="GO" id="GO:0009307">
    <property type="term" value="P:DNA restriction-modification system"/>
    <property type="evidence" value="ECO:0007669"/>
    <property type="project" value="UniProtKB-KW"/>
</dbReference>
<dbReference type="EMBL" id="FOKI01000012">
    <property type="protein sequence ID" value="SFB10680.1"/>
    <property type="molecule type" value="Genomic_DNA"/>
</dbReference>
<dbReference type="RefSeq" id="WP_090040849.1">
    <property type="nucleotide sequence ID" value="NZ_FOKI01000012.1"/>
</dbReference>
<gene>
    <name evidence="5" type="ORF">SAMN04488528_101262</name>
</gene>
<dbReference type="Pfam" id="PF01420">
    <property type="entry name" value="Methylase_S"/>
    <property type="match status" value="1"/>
</dbReference>
<dbReference type="PANTHER" id="PTHR30408">
    <property type="entry name" value="TYPE-1 RESTRICTION ENZYME ECOKI SPECIFICITY PROTEIN"/>
    <property type="match status" value="1"/>
</dbReference>
<evidence type="ECO:0000256" key="3">
    <source>
        <dbReference type="ARBA" id="ARBA00023125"/>
    </source>
</evidence>
<keyword evidence="3" id="KW-0238">DNA-binding</keyword>
<comment type="similarity">
    <text evidence="1">Belongs to the type-I restriction system S methylase family.</text>
</comment>
<evidence type="ECO:0000259" key="4">
    <source>
        <dbReference type="Pfam" id="PF01420"/>
    </source>
</evidence>
<evidence type="ECO:0000256" key="2">
    <source>
        <dbReference type="ARBA" id="ARBA00022747"/>
    </source>
</evidence>
<keyword evidence="2" id="KW-0680">Restriction system</keyword>
<dbReference type="SUPFAM" id="SSF116734">
    <property type="entry name" value="DNA methylase specificity domain"/>
    <property type="match status" value="1"/>
</dbReference>
<protein>
    <submittedName>
        <fullName evidence="5">Type I restriction modification DNA specificity domain-containing protein</fullName>
    </submittedName>
</protein>
<reference evidence="5 6" key="1">
    <citation type="submission" date="2016-10" db="EMBL/GenBank/DDBJ databases">
        <authorList>
            <person name="de Groot N.N."/>
        </authorList>
    </citation>
    <scope>NUCLEOTIDE SEQUENCE [LARGE SCALE GENOMIC DNA]</scope>
    <source>
        <strain evidence="5 6">DSM 12271</strain>
    </source>
</reference>
<evidence type="ECO:0000313" key="6">
    <source>
        <dbReference type="Proteomes" id="UP000198619"/>
    </source>
</evidence>
<dbReference type="InterPro" id="IPR000055">
    <property type="entry name" value="Restrct_endonuc_typeI_TRD"/>
</dbReference>
<feature type="domain" description="Type I restriction modification DNA specificity" evidence="4">
    <location>
        <begin position="251"/>
        <end position="403"/>
    </location>
</feature>
<dbReference type="OrthoDB" id="6636518at2"/>
<dbReference type="GO" id="GO:0003677">
    <property type="term" value="F:DNA binding"/>
    <property type="evidence" value="ECO:0007669"/>
    <property type="project" value="UniProtKB-KW"/>
</dbReference>
<sequence length="428" mass="49902">MRNNLNIDDFTLGLALNSDDAKNKQCILIYYADYVIHLLEKYIDSNKKYYITVTDRILRKKAEKMFLEMKNVEIVETEHSCKSIKKGVSYVLDLSNRKNWSKHGLDDIGYSIGKVSVIHAITHGGLVCNINDSKARQYFLKEAHVDKIVQCTDKEHIIKRTMKTYFVSIKSQELYRKGKVPSETKFMTYTRYGGNFKLLKEQLVDKRVLMGLKNWNPEVILNRNNDEVFNFMKSNIEKLPIRKIKHTLYNGRHFLQPYTKKGNISVITREKISNNKISYGTLKKIKTFNIKDYECYMLKKGDVLVCSNDGHDNIAVFEGEEGTTTIDSHVFCIRFKENINPYYVKLFLQLALGQRYLTEAKRANMVKDMDLKVLENILIPIIPMEEQEILVEYFYSIKKSHENNTDKAKSSISDIDLNIRDTIFKIDA</sequence>
<dbReference type="InterPro" id="IPR052021">
    <property type="entry name" value="Type-I_RS_S_subunit"/>
</dbReference>
<evidence type="ECO:0000313" key="5">
    <source>
        <dbReference type="EMBL" id="SFB10680.1"/>
    </source>
</evidence>
<dbReference type="Proteomes" id="UP000198619">
    <property type="component" value="Unassembled WGS sequence"/>
</dbReference>
<dbReference type="Gene3D" id="3.90.220.20">
    <property type="entry name" value="DNA methylase specificity domains"/>
    <property type="match status" value="1"/>
</dbReference>
<proteinExistence type="inferred from homology"/>
<dbReference type="AlphaFoldDB" id="A0A1I0YDT5"/>
<dbReference type="PANTHER" id="PTHR30408:SF12">
    <property type="entry name" value="TYPE I RESTRICTION ENZYME MJAVIII SPECIFICITY SUBUNIT"/>
    <property type="match status" value="1"/>
</dbReference>
<keyword evidence="6" id="KW-1185">Reference proteome</keyword>
<accession>A0A1I0YDT5</accession>
<evidence type="ECO:0000256" key="1">
    <source>
        <dbReference type="ARBA" id="ARBA00010923"/>
    </source>
</evidence>
<dbReference type="STRING" id="84698.SAMN04488528_101262"/>
<name>A0A1I0YDT5_9CLOT</name>
<organism evidence="5 6">
    <name type="scientific">Clostridium frigidicarnis</name>
    <dbReference type="NCBI Taxonomy" id="84698"/>
    <lineage>
        <taxon>Bacteria</taxon>
        <taxon>Bacillati</taxon>
        <taxon>Bacillota</taxon>
        <taxon>Clostridia</taxon>
        <taxon>Eubacteriales</taxon>
        <taxon>Clostridiaceae</taxon>
        <taxon>Clostridium</taxon>
    </lineage>
</organism>
<dbReference type="InterPro" id="IPR044946">
    <property type="entry name" value="Restrct_endonuc_typeI_TRD_sf"/>
</dbReference>